<keyword evidence="2 5" id="KW-0813">Transport</keyword>
<dbReference type="Proteomes" id="UP000275846">
    <property type="component" value="Unassembled WGS sequence"/>
</dbReference>
<dbReference type="GO" id="GO:0098793">
    <property type="term" value="C:presynapse"/>
    <property type="evidence" value="ECO:0007669"/>
    <property type="project" value="GOC"/>
</dbReference>
<dbReference type="GO" id="GO:0016887">
    <property type="term" value="F:ATP hydrolysis activity"/>
    <property type="evidence" value="ECO:0007669"/>
    <property type="project" value="TreeGrafter"/>
</dbReference>
<dbReference type="GO" id="GO:0046961">
    <property type="term" value="F:proton-transporting ATPase activity, rotational mechanism"/>
    <property type="evidence" value="ECO:0007669"/>
    <property type="project" value="InterPro"/>
</dbReference>
<evidence type="ECO:0000256" key="5">
    <source>
        <dbReference type="RuleBase" id="RU364019"/>
    </source>
</evidence>
<evidence type="ECO:0000256" key="1">
    <source>
        <dbReference type="ARBA" id="ARBA00010066"/>
    </source>
</evidence>
<dbReference type="Gene3D" id="1.20.5.2950">
    <property type="match status" value="1"/>
</dbReference>
<proteinExistence type="inferred from homology"/>
<keyword evidence="6" id="KW-0175">Coiled coil</keyword>
<name>A0A183TMM0_SCHSO</name>
<evidence type="ECO:0000313" key="8">
    <source>
        <dbReference type="Proteomes" id="UP000275846"/>
    </source>
</evidence>
<keyword evidence="8" id="KW-1185">Reference proteome</keyword>
<accession>A0A183TMM0</accession>
<dbReference type="GO" id="GO:0097401">
    <property type="term" value="P:synaptic vesicle lumen acidification"/>
    <property type="evidence" value="ECO:0007669"/>
    <property type="project" value="TreeGrafter"/>
</dbReference>
<evidence type="ECO:0000256" key="6">
    <source>
        <dbReference type="SAM" id="Coils"/>
    </source>
</evidence>
<dbReference type="GO" id="GO:0000221">
    <property type="term" value="C:vacuolar proton-transporting V-type ATPase, V1 domain"/>
    <property type="evidence" value="ECO:0007669"/>
    <property type="project" value="TreeGrafter"/>
</dbReference>
<dbReference type="PANTHER" id="PTHR12713">
    <property type="entry name" value="VACUOLAR ATP SYNTHASE SUBUNIT G"/>
    <property type="match status" value="1"/>
</dbReference>
<dbReference type="InterPro" id="IPR005124">
    <property type="entry name" value="V-ATPase_G"/>
</dbReference>
<dbReference type="NCBIfam" id="TIGR01147">
    <property type="entry name" value="V_ATP_synt_G"/>
    <property type="match status" value="1"/>
</dbReference>
<dbReference type="AlphaFoldDB" id="A0A183TMM0"/>
<feature type="coiled-coil region" evidence="6">
    <location>
        <begin position="8"/>
        <end position="61"/>
    </location>
</feature>
<protein>
    <recommendedName>
        <fullName evidence="5">V-type proton ATPase subunit G</fullName>
    </recommendedName>
</protein>
<dbReference type="Pfam" id="PF03179">
    <property type="entry name" value="V-ATPase_G"/>
    <property type="match status" value="1"/>
</dbReference>
<dbReference type="EMBL" id="UYSU01042986">
    <property type="protein sequence ID" value="VDM04104.1"/>
    <property type="molecule type" value="Genomic_DNA"/>
</dbReference>
<evidence type="ECO:0000256" key="3">
    <source>
        <dbReference type="ARBA" id="ARBA00022781"/>
    </source>
</evidence>
<comment type="similarity">
    <text evidence="1 5">Belongs to the V-ATPase G subunit family.</text>
</comment>
<evidence type="ECO:0000313" key="7">
    <source>
        <dbReference type="EMBL" id="VDM04104.1"/>
    </source>
</evidence>
<comment type="function">
    <text evidence="5">Subunit of the V1 complex of vacuolar(H+)-ATPase (V-ATPase), a multisubunit enzyme composed of a peripheral complex (V1) that hydrolyzes ATP and a membrane integral complex (V0) that translocates protons. V-ATPase is responsible for acidifying and maintaining the pH of intracellular compartments and in some cell types, is targeted to the plasma membrane, where it is responsible for acidifying the extracellular environment.</text>
</comment>
<gene>
    <name evidence="7" type="ORF">SSLN_LOCUS17718</name>
</gene>
<reference evidence="9" key="1">
    <citation type="submission" date="2016-06" db="UniProtKB">
        <authorList>
            <consortium name="WormBaseParasite"/>
        </authorList>
    </citation>
    <scope>IDENTIFICATION</scope>
</reference>
<evidence type="ECO:0000256" key="4">
    <source>
        <dbReference type="ARBA" id="ARBA00023065"/>
    </source>
</evidence>
<evidence type="ECO:0000256" key="2">
    <source>
        <dbReference type="ARBA" id="ARBA00022448"/>
    </source>
</evidence>
<organism evidence="9">
    <name type="scientific">Schistocephalus solidus</name>
    <name type="common">Tapeworm</name>
    <dbReference type="NCBI Taxonomy" id="70667"/>
    <lineage>
        <taxon>Eukaryota</taxon>
        <taxon>Metazoa</taxon>
        <taxon>Spiralia</taxon>
        <taxon>Lophotrochozoa</taxon>
        <taxon>Platyhelminthes</taxon>
        <taxon>Cestoda</taxon>
        <taxon>Eucestoda</taxon>
        <taxon>Diphyllobothriidea</taxon>
        <taxon>Diphyllobothriidae</taxon>
        <taxon>Schistocephalus</taxon>
    </lineage>
</organism>
<dbReference type="STRING" id="70667.A0A183TMM0"/>
<keyword evidence="4 5" id="KW-0406">Ion transport</keyword>
<reference evidence="7 8" key="2">
    <citation type="submission" date="2018-11" db="EMBL/GenBank/DDBJ databases">
        <authorList>
            <consortium name="Pathogen Informatics"/>
        </authorList>
    </citation>
    <scope>NUCLEOTIDE SEQUENCE [LARGE SCALE GENOMIC DNA]</scope>
    <source>
        <strain evidence="7 8">NST_G2</strain>
    </source>
</reference>
<sequence length="122" mass="13928">MASRNDGIQLLLQAEKAAAEKVAEAKRRKLKRLKEAKQEALTEIELEKNEREKQFKALEDEVIGRRSGIQAQINQVTQKTLELQAASMKQHKDSAINMLLETVLSIEPRLHINFRPELSVVK</sequence>
<dbReference type="PANTHER" id="PTHR12713:SF11">
    <property type="entry name" value="V-TYPE PROTON ATPASE SUBUNIT G"/>
    <property type="match status" value="1"/>
</dbReference>
<evidence type="ECO:0000313" key="9">
    <source>
        <dbReference type="WBParaSite" id="SSLN_0001839201-mRNA-1"/>
    </source>
</evidence>
<keyword evidence="3 5" id="KW-0375">Hydrogen ion transport</keyword>
<dbReference type="OrthoDB" id="250802at2759"/>
<dbReference type="WBParaSite" id="SSLN_0001839201-mRNA-1">
    <property type="protein sequence ID" value="SSLN_0001839201-mRNA-1"/>
    <property type="gene ID" value="SSLN_0001839201"/>
</dbReference>
<dbReference type="FunFam" id="1.20.5.2950:FF:000001">
    <property type="entry name" value="V-type proton ATPase subunit G"/>
    <property type="match status" value="1"/>
</dbReference>
<comment type="subunit">
    <text evidence="5">V-ATPase is a heteromultimeric enzyme made up of two complexes: the ATP-hydrolytic V1 complex and the proton translocation V0 complex.</text>
</comment>